<evidence type="ECO:0000259" key="10">
    <source>
        <dbReference type="PROSITE" id="PS51195"/>
    </source>
</evidence>
<dbReference type="NCBIfam" id="NF008744">
    <property type="entry name" value="PRK11776.1"/>
    <property type="match status" value="1"/>
</dbReference>
<dbReference type="GO" id="GO:0003724">
    <property type="term" value="F:RNA helicase activity"/>
    <property type="evidence" value="ECO:0007669"/>
    <property type="project" value="InterPro"/>
</dbReference>
<dbReference type="GO" id="GO:0003676">
    <property type="term" value="F:nucleic acid binding"/>
    <property type="evidence" value="ECO:0007669"/>
    <property type="project" value="InterPro"/>
</dbReference>
<evidence type="ECO:0000256" key="1">
    <source>
        <dbReference type="ARBA" id="ARBA00022741"/>
    </source>
</evidence>
<dbReference type="PANTHER" id="PTHR47959:SF1">
    <property type="entry name" value="ATP-DEPENDENT RNA HELICASE DBPA"/>
    <property type="match status" value="1"/>
</dbReference>
<dbReference type="PANTHER" id="PTHR47959">
    <property type="entry name" value="ATP-DEPENDENT RNA HELICASE RHLE-RELATED"/>
    <property type="match status" value="1"/>
</dbReference>
<dbReference type="InterPro" id="IPR011545">
    <property type="entry name" value="DEAD/DEAH_box_helicase_dom"/>
</dbReference>
<dbReference type="InterPro" id="IPR005580">
    <property type="entry name" value="DbpA/CsdA_RNA-bd_dom"/>
</dbReference>
<dbReference type="Gene3D" id="3.30.70.330">
    <property type="match status" value="1"/>
</dbReference>
<dbReference type="Pfam" id="PF03880">
    <property type="entry name" value="DbpA"/>
    <property type="match status" value="1"/>
</dbReference>
<dbReference type="Pfam" id="PF00271">
    <property type="entry name" value="Helicase_C"/>
    <property type="match status" value="1"/>
</dbReference>
<comment type="similarity">
    <text evidence="5 7">Belongs to the DEAD box helicase family.</text>
</comment>
<keyword evidence="4 7" id="KW-0067">ATP-binding</keyword>
<evidence type="ECO:0000256" key="5">
    <source>
        <dbReference type="ARBA" id="ARBA00038437"/>
    </source>
</evidence>
<dbReference type="CDD" id="cd00268">
    <property type="entry name" value="DEADc"/>
    <property type="match status" value="1"/>
</dbReference>
<dbReference type="InterPro" id="IPR012677">
    <property type="entry name" value="Nucleotide-bd_a/b_plait_sf"/>
</dbReference>
<dbReference type="InterPro" id="IPR044742">
    <property type="entry name" value="DEAD/DEAH_RhlB"/>
</dbReference>
<dbReference type="Gene3D" id="3.40.50.300">
    <property type="entry name" value="P-loop containing nucleotide triphosphate hydrolases"/>
    <property type="match status" value="2"/>
</dbReference>
<dbReference type="AlphaFoldDB" id="A0A6S6TLC6"/>
<proteinExistence type="inferred from homology"/>
<evidence type="ECO:0000256" key="4">
    <source>
        <dbReference type="ARBA" id="ARBA00022840"/>
    </source>
</evidence>
<evidence type="ECO:0000256" key="2">
    <source>
        <dbReference type="ARBA" id="ARBA00022801"/>
    </source>
</evidence>
<dbReference type="InterPro" id="IPR014014">
    <property type="entry name" value="RNA_helicase_DEAD_Q_motif"/>
</dbReference>
<keyword evidence="3 7" id="KW-0347">Helicase</keyword>
<dbReference type="EMBL" id="CACVAW010000067">
    <property type="protein sequence ID" value="CAA6815688.1"/>
    <property type="molecule type" value="Genomic_DNA"/>
</dbReference>
<feature type="short sequence motif" description="Q motif" evidence="6">
    <location>
        <begin position="1"/>
        <end position="29"/>
    </location>
</feature>
<sequence length="451" mass="50839">MKFNSLNISNEMKKNLDSLGYTEMTPVQEQTLPLSLKNRDIIAKAKTGSGKTLSFAVPLLNNLKTSLFRIQAMILCPTRELANQVANELKKIARYQHNIKITTLCGGMPYRPQVHSLSHQAHIIVGTPGRILKHLGEKSFDPKDINTLVLDEADRMLDMGFNEDINKIINFIPKNRQTLLFSATYPSDIKNLAKNILTNPTTIEIEATQDKVNINQKFFQVQNKDKVNTILRVFDTIKPESTIIFCNTKIDCDNLADDLEDKGATLLVIHSDLEQRQREQTLVLFEARSYPILIATDVASRGLDIEDVDLVINYDLAFDTEVHTHRIGRTARAGKGGNAISFVTEDSLHIYDELESKETLTSTKELNENAYIPTSLWQSIYINGGKKQKIRTGDILGALTGDIGLNKEDVGKITIQPMCSYVALRKNIAKATHKKLEQTRIKGKYFKVYMK</sequence>
<dbReference type="SUPFAM" id="SSF52540">
    <property type="entry name" value="P-loop containing nucleoside triphosphate hydrolases"/>
    <property type="match status" value="1"/>
</dbReference>
<dbReference type="PROSITE" id="PS00039">
    <property type="entry name" value="DEAD_ATP_HELICASE"/>
    <property type="match status" value="1"/>
</dbReference>
<name>A0A6S6TLC6_9BACT</name>
<feature type="domain" description="Helicase ATP-binding" evidence="8">
    <location>
        <begin position="32"/>
        <end position="203"/>
    </location>
</feature>
<evidence type="ECO:0000256" key="3">
    <source>
        <dbReference type="ARBA" id="ARBA00022806"/>
    </source>
</evidence>
<evidence type="ECO:0000256" key="7">
    <source>
        <dbReference type="RuleBase" id="RU000492"/>
    </source>
</evidence>
<keyword evidence="1 7" id="KW-0547">Nucleotide-binding</keyword>
<keyword evidence="2 7" id="KW-0378">Hydrolase</keyword>
<dbReference type="InterPro" id="IPR027417">
    <property type="entry name" value="P-loop_NTPase"/>
</dbReference>
<evidence type="ECO:0000259" key="9">
    <source>
        <dbReference type="PROSITE" id="PS51194"/>
    </source>
</evidence>
<dbReference type="Pfam" id="PF00270">
    <property type="entry name" value="DEAD"/>
    <property type="match status" value="1"/>
</dbReference>
<accession>A0A6S6TLC6</accession>
<dbReference type="PROSITE" id="PS51195">
    <property type="entry name" value="Q_MOTIF"/>
    <property type="match status" value="1"/>
</dbReference>
<dbReference type="CDD" id="cd18787">
    <property type="entry name" value="SF2_C_DEAD"/>
    <property type="match status" value="1"/>
</dbReference>
<dbReference type="GO" id="GO:0005524">
    <property type="term" value="F:ATP binding"/>
    <property type="evidence" value="ECO:0007669"/>
    <property type="project" value="UniProtKB-KW"/>
</dbReference>
<feature type="domain" description="DEAD-box RNA helicase Q" evidence="10">
    <location>
        <begin position="1"/>
        <end position="29"/>
    </location>
</feature>
<dbReference type="InterPro" id="IPR001650">
    <property type="entry name" value="Helicase_C-like"/>
</dbReference>
<dbReference type="GO" id="GO:0005829">
    <property type="term" value="C:cytosol"/>
    <property type="evidence" value="ECO:0007669"/>
    <property type="project" value="TreeGrafter"/>
</dbReference>
<feature type="domain" description="Helicase C-terminal" evidence="9">
    <location>
        <begin position="213"/>
        <end position="372"/>
    </location>
</feature>
<evidence type="ECO:0000313" key="11">
    <source>
        <dbReference type="EMBL" id="CAA6815688.1"/>
    </source>
</evidence>
<dbReference type="InterPro" id="IPR050079">
    <property type="entry name" value="DEAD_box_RNA_helicase"/>
</dbReference>
<dbReference type="SMART" id="SM00490">
    <property type="entry name" value="HELICc"/>
    <property type="match status" value="1"/>
</dbReference>
<organism evidence="11">
    <name type="scientific">uncultured Campylobacterales bacterium</name>
    <dbReference type="NCBI Taxonomy" id="352960"/>
    <lineage>
        <taxon>Bacteria</taxon>
        <taxon>Pseudomonadati</taxon>
        <taxon>Campylobacterota</taxon>
        <taxon>Epsilonproteobacteria</taxon>
        <taxon>Campylobacterales</taxon>
        <taxon>environmental samples</taxon>
    </lineage>
</organism>
<evidence type="ECO:0000256" key="6">
    <source>
        <dbReference type="PROSITE-ProRule" id="PRU00552"/>
    </source>
</evidence>
<protein>
    <submittedName>
        <fullName evidence="11">ATP-dependent 23S rRNA helicase DbpA</fullName>
    </submittedName>
</protein>
<reference evidence="11" key="1">
    <citation type="submission" date="2020-01" db="EMBL/GenBank/DDBJ databases">
        <authorList>
            <person name="Meier V. D."/>
            <person name="Meier V D."/>
        </authorList>
    </citation>
    <scope>NUCLEOTIDE SEQUENCE</scope>
    <source>
        <strain evidence="11">HLG_WM_MAG_12</strain>
    </source>
</reference>
<dbReference type="GO" id="GO:0016787">
    <property type="term" value="F:hydrolase activity"/>
    <property type="evidence" value="ECO:0007669"/>
    <property type="project" value="UniProtKB-KW"/>
</dbReference>
<dbReference type="InterPro" id="IPR000629">
    <property type="entry name" value="RNA-helicase_DEAD-box_CS"/>
</dbReference>
<dbReference type="InterPro" id="IPR014001">
    <property type="entry name" value="Helicase_ATP-bd"/>
</dbReference>
<gene>
    <name evidence="11" type="ORF">HELGO_WM9072</name>
</gene>
<dbReference type="PROSITE" id="PS51194">
    <property type="entry name" value="HELICASE_CTER"/>
    <property type="match status" value="1"/>
</dbReference>
<evidence type="ECO:0000259" key="8">
    <source>
        <dbReference type="PROSITE" id="PS51192"/>
    </source>
</evidence>
<dbReference type="PROSITE" id="PS51192">
    <property type="entry name" value="HELICASE_ATP_BIND_1"/>
    <property type="match status" value="1"/>
</dbReference>
<dbReference type="SMART" id="SM00487">
    <property type="entry name" value="DEXDc"/>
    <property type="match status" value="1"/>
</dbReference>